<dbReference type="CDD" id="cd07995">
    <property type="entry name" value="TPK"/>
    <property type="match status" value="1"/>
</dbReference>
<dbReference type="InterPro" id="IPR007371">
    <property type="entry name" value="TPK_catalytic"/>
</dbReference>
<dbReference type="Proteomes" id="UP000530660">
    <property type="component" value="Unassembled WGS sequence"/>
</dbReference>
<dbReference type="NCBIfam" id="TIGR01378">
    <property type="entry name" value="thi_PPkinase"/>
    <property type="match status" value="1"/>
</dbReference>
<dbReference type="InterPro" id="IPR007373">
    <property type="entry name" value="Thiamin_PyroPKinase_B1-bd"/>
</dbReference>
<reference evidence="6 7" key="1">
    <citation type="journal article" date="2020" name="J. Phycol.">
        <title>Comparative genome analysis reveals Cyanidiococcus gen. nov., a new extremophilic red algal genus sister to Cyanidioschyzon (Cyanidioschyzonaceae, Rhodophyta).</title>
        <authorList>
            <person name="Liu S.-L."/>
            <person name="Chiang Y.-R."/>
            <person name="Yoon H.S."/>
            <person name="Fu H.-Y."/>
        </authorList>
    </citation>
    <scope>NUCLEOTIDE SEQUENCE [LARGE SCALE GENOMIC DNA]</scope>
    <source>
        <strain evidence="6 7">THAL066</strain>
    </source>
</reference>
<evidence type="ECO:0000256" key="4">
    <source>
        <dbReference type="ARBA" id="ARBA00022840"/>
    </source>
</evidence>
<dbReference type="SUPFAM" id="SSF63862">
    <property type="entry name" value="Thiamin pyrophosphokinase, substrate-binding domain"/>
    <property type="match status" value="1"/>
</dbReference>
<evidence type="ECO:0000256" key="3">
    <source>
        <dbReference type="ARBA" id="ARBA00022777"/>
    </source>
</evidence>
<dbReference type="SMART" id="SM00983">
    <property type="entry name" value="TPK_B1_binding"/>
    <property type="match status" value="1"/>
</dbReference>
<dbReference type="EMBL" id="VWRR01000014">
    <property type="protein sequence ID" value="KAF6001391.1"/>
    <property type="molecule type" value="Genomic_DNA"/>
</dbReference>
<keyword evidence="7" id="KW-1185">Reference proteome</keyword>
<dbReference type="InterPro" id="IPR036371">
    <property type="entry name" value="TPK_B1-bd_sf"/>
</dbReference>
<dbReference type="OrthoDB" id="25149at2759"/>
<sequence length="261" mass="28848">MPYTHVYGDLLCADRLSSLRCQELRCSTALVVLNSPERSLSCGQLRVLATICGVVVAADGGANWLQQADIKPTCVVGDMDSVATKTIEAYTAARVVCQHEHDDSRTDFQKALGRLPDDCTRAIVVGGDGGRLDHLLANFHAMYFDAMRCSQRDILLLSRNSIAFILRPGGHTIKIDKNVEGPTCGMFPLGGPCNVRTHNLRWEVNSEGLDGRPLQFGTYVSSSNQFAGDSVLIWTDSFLLWTHELRWPESAEIEHRKMEVP</sequence>
<dbReference type="Gene3D" id="3.40.50.10240">
    <property type="entry name" value="Thiamin pyrophosphokinase, catalytic domain"/>
    <property type="match status" value="1"/>
</dbReference>
<dbReference type="GO" id="GO:0004788">
    <property type="term" value="F:thiamine diphosphokinase activity"/>
    <property type="evidence" value="ECO:0007669"/>
    <property type="project" value="InterPro"/>
</dbReference>
<name>A0A7J7IGH2_9RHOD</name>
<evidence type="ECO:0000256" key="1">
    <source>
        <dbReference type="ARBA" id="ARBA00022679"/>
    </source>
</evidence>
<dbReference type="SUPFAM" id="SSF63999">
    <property type="entry name" value="Thiamin pyrophosphokinase, catalytic domain"/>
    <property type="match status" value="1"/>
</dbReference>
<dbReference type="PANTHER" id="PTHR13622">
    <property type="entry name" value="THIAMIN PYROPHOSPHOKINASE"/>
    <property type="match status" value="1"/>
</dbReference>
<evidence type="ECO:0000256" key="2">
    <source>
        <dbReference type="ARBA" id="ARBA00022741"/>
    </source>
</evidence>
<feature type="domain" description="Thiamin pyrophosphokinase thiamin-binding" evidence="5">
    <location>
        <begin position="169"/>
        <end position="240"/>
    </location>
</feature>
<evidence type="ECO:0000313" key="6">
    <source>
        <dbReference type="EMBL" id="KAF6001391.1"/>
    </source>
</evidence>
<keyword evidence="4" id="KW-0067">ATP-binding</keyword>
<dbReference type="GO" id="GO:0005524">
    <property type="term" value="F:ATP binding"/>
    <property type="evidence" value="ECO:0007669"/>
    <property type="project" value="UniProtKB-KW"/>
</dbReference>
<dbReference type="AlphaFoldDB" id="A0A7J7IGH2"/>
<dbReference type="PANTHER" id="PTHR13622:SF8">
    <property type="entry name" value="THIAMIN PYROPHOSPHOKINASE 1"/>
    <property type="match status" value="1"/>
</dbReference>
<evidence type="ECO:0000313" key="7">
    <source>
        <dbReference type="Proteomes" id="UP000530660"/>
    </source>
</evidence>
<organism evidence="6 7">
    <name type="scientific">Cyanidiococcus yangmingshanensis</name>
    <dbReference type="NCBI Taxonomy" id="2690220"/>
    <lineage>
        <taxon>Eukaryota</taxon>
        <taxon>Rhodophyta</taxon>
        <taxon>Bangiophyceae</taxon>
        <taxon>Cyanidiales</taxon>
        <taxon>Cyanidiaceae</taxon>
        <taxon>Cyanidiococcus</taxon>
    </lineage>
</organism>
<dbReference type="GO" id="GO:0016301">
    <property type="term" value="F:kinase activity"/>
    <property type="evidence" value="ECO:0007669"/>
    <property type="project" value="UniProtKB-KW"/>
</dbReference>
<comment type="caution">
    <text evidence="6">The sequence shown here is derived from an EMBL/GenBank/DDBJ whole genome shotgun (WGS) entry which is preliminary data.</text>
</comment>
<keyword evidence="3 6" id="KW-0418">Kinase</keyword>
<evidence type="ECO:0000259" key="5">
    <source>
        <dbReference type="SMART" id="SM00983"/>
    </source>
</evidence>
<dbReference type="InterPro" id="IPR006282">
    <property type="entry name" value="Thi_PPkinase"/>
</dbReference>
<gene>
    <name evidence="6" type="primary">TPK1</name>
    <name evidence="6" type="ORF">F1559_000142</name>
</gene>
<dbReference type="GO" id="GO:0006772">
    <property type="term" value="P:thiamine metabolic process"/>
    <property type="evidence" value="ECO:0007669"/>
    <property type="project" value="InterPro"/>
</dbReference>
<keyword evidence="1" id="KW-0808">Transferase</keyword>
<protein>
    <submittedName>
        <fullName evidence="6">cAMP-dependent protein kinase subunit</fullName>
    </submittedName>
</protein>
<keyword evidence="2" id="KW-0547">Nucleotide-binding</keyword>
<dbReference type="GO" id="GO:0030975">
    <property type="term" value="F:thiamine binding"/>
    <property type="evidence" value="ECO:0007669"/>
    <property type="project" value="InterPro"/>
</dbReference>
<dbReference type="InterPro" id="IPR036759">
    <property type="entry name" value="TPK_catalytic_sf"/>
</dbReference>
<dbReference type="GO" id="GO:0009229">
    <property type="term" value="P:thiamine diphosphate biosynthetic process"/>
    <property type="evidence" value="ECO:0007669"/>
    <property type="project" value="InterPro"/>
</dbReference>
<dbReference type="Pfam" id="PF04263">
    <property type="entry name" value="TPK_catalytic"/>
    <property type="match status" value="1"/>
</dbReference>
<dbReference type="Pfam" id="PF04265">
    <property type="entry name" value="TPK_B1_binding"/>
    <property type="match status" value="1"/>
</dbReference>
<proteinExistence type="predicted"/>
<accession>A0A7J7IGH2</accession>